<feature type="region of interest" description="Disordered" evidence="1">
    <location>
        <begin position="1"/>
        <end position="20"/>
    </location>
</feature>
<comment type="caution">
    <text evidence="3">The sequence shown here is derived from an EMBL/GenBank/DDBJ whole genome shotgun (WGS) entry which is preliminary data.</text>
</comment>
<protein>
    <recommendedName>
        <fullName evidence="2">HAT C-terminal dimerisation domain-containing protein</fullName>
    </recommendedName>
</protein>
<evidence type="ECO:0000259" key="2">
    <source>
        <dbReference type="Pfam" id="PF05699"/>
    </source>
</evidence>
<feature type="domain" description="HAT C-terminal dimerisation" evidence="2">
    <location>
        <begin position="40"/>
        <end position="104"/>
    </location>
</feature>
<dbReference type="AlphaFoldDB" id="A0AAU9V4Z1"/>
<gene>
    <name evidence="3" type="ORF">EEDITHA_LOCUS21176</name>
</gene>
<proteinExistence type="predicted"/>
<reference evidence="3" key="1">
    <citation type="submission" date="2022-03" db="EMBL/GenBank/DDBJ databases">
        <authorList>
            <person name="Tunstrom K."/>
        </authorList>
    </citation>
    <scope>NUCLEOTIDE SEQUENCE</scope>
</reference>
<dbReference type="Pfam" id="PF05699">
    <property type="entry name" value="Dimer_Tnp_hAT"/>
    <property type="match status" value="1"/>
</dbReference>
<name>A0AAU9V4Z1_EUPED</name>
<sequence length="113" mass="13146">MMDSSSEDEGEETQENDSPEVMIRKQLLTYRLKKVNVDDKSLKWWRVHREELNLLSPIARRFLSAPPASVPSEQLFSSAGLIYVPLGYKLDPEKAAKLLFMKYNAPIFNFNYY</sequence>
<dbReference type="InterPro" id="IPR008906">
    <property type="entry name" value="HATC_C_dom"/>
</dbReference>
<dbReference type="EMBL" id="CAKOGL010000030">
    <property type="protein sequence ID" value="CAH2107120.1"/>
    <property type="molecule type" value="Genomic_DNA"/>
</dbReference>
<keyword evidence="4" id="KW-1185">Reference proteome</keyword>
<dbReference type="PANTHER" id="PTHR47611:SF3">
    <property type="entry name" value="HAT C-TERMINAL DIMERISATION DOMAIN-CONTAINING PROTEIN"/>
    <property type="match status" value="1"/>
</dbReference>
<evidence type="ECO:0000256" key="1">
    <source>
        <dbReference type="SAM" id="MobiDB-lite"/>
    </source>
</evidence>
<dbReference type="SUPFAM" id="SSF53098">
    <property type="entry name" value="Ribonuclease H-like"/>
    <property type="match status" value="1"/>
</dbReference>
<organism evidence="3 4">
    <name type="scientific">Euphydryas editha</name>
    <name type="common">Edith's checkerspot</name>
    <dbReference type="NCBI Taxonomy" id="104508"/>
    <lineage>
        <taxon>Eukaryota</taxon>
        <taxon>Metazoa</taxon>
        <taxon>Ecdysozoa</taxon>
        <taxon>Arthropoda</taxon>
        <taxon>Hexapoda</taxon>
        <taxon>Insecta</taxon>
        <taxon>Pterygota</taxon>
        <taxon>Neoptera</taxon>
        <taxon>Endopterygota</taxon>
        <taxon>Lepidoptera</taxon>
        <taxon>Glossata</taxon>
        <taxon>Ditrysia</taxon>
        <taxon>Papilionoidea</taxon>
        <taxon>Nymphalidae</taxon>
        <taxon>Nymphalinae</taxon>
        <taxon>Euphydryas</taxon>
    </lineage>
</organism>
<evidence type="ECO:0000313" key="4">
    <source>
        <dbReference type="Proteomes" id="UP001153954"/>
    </source>
</evidence>
<feature type="compositionally biased region" description="Acidic residues" evidence="1">
    <location>
        <begin position="1"/>
        <end position="18"/>
    </location>
</feature>
<dbReference type="Proteomes" id="UP001153954">
    <property type="component" value="Unassembled WGS sequence"/>
</dbReference>
<accession>A0AAU9V4Z1</accession>
<dbReference type="GO" id="GO:0046983">
    <property type="term" value="F:protein dimerization activity"/>
    <property type="evidence" value="ECO:0007669"/>
    <property type="project" value="InterPro"/>
</dbReference>
<dbReference type="InterPro" id="IPR012337">
    <property type="entry name" value="RNaseH-like_sf"/>
</dbReference>
<dbReference type="PANTHER" id="PTHR47611">
    <property type="entry name" value="HAT DIMERISATION DOMAIN, C-TERMINAL"/>
    <property type="match status" value="1"/>
</dbReference>
<evidence type="ECO:0000313" key="3">
    <source>
        <dbReference type="EMBL" id="CAH2107120.1"/>
    </source>
</evidence>